<evidence type="ECO:0000313" key="2">
    <source>
        <dbReference type="EMBL" id="MCD9643194.1"/>
    </source>
</evidence>
<feature type="non-terminal residue" evidence="2">
    <location>
        <position position="1"/>
    </location>
</feature>
<proteinExistence type="predicted"/>
<feature type="region of interest" description="Disordered" evidence="1">
    <location>
        <begin position="48"/>
        <end position="76"/>
    </location>
</feature>
<sequence>SDLDVVFIGEETAINIGSGLGSRSNVGLNATYEVFSITSSMCSTIEKSKEFTNSTESEFEASSDENNDDPKDKNYR</sequence>
<organism evidence="2 3">
    <name type="scientific">Datura stramonium</name>
    <name type="common">Jimsonweed</name>
    <name type="synonym">Common thornapple</name>
    <dbReference type="NCBI Taxonomy" id="4076"/>
    <lineage>
        <taxon>Eukaryota</taxon>
        <taxon>Viridiplantae</taxon>
        <taxon>Streptophyta</taxon>
        <taxon>Embryophyta</taxon>
        <taxon>Tracheophyta</taxon>
        <taxon>Spermatophyta</taxon>
        <taxon>Magnoliopsida</taxon>
        <taxon>eudicotyledons</taxon>
        <taxon>Gunneridae</taxon>
        <taxon>Pentapetalae</taxon>
        <taxon>asterids</taxon>
        <taxon>lamiids</taxon>
        <taxon>Solanales</taxon>
        <taxon>Solanaceae</taxon>
        <taxon>Solanoideae</taxon>
        <taxon>Datureae</taxon>
        <taxon>Datura</taxon>
    </lineage>
</organism>
<comment type="caution">
    <text evidence="2">The sequence shown here is derived from an EMBL/GenBank/DDBJ whole genome shotgun (WGS) entry which is preliminary data.</text>
</comment>
<gene>
    <name evidence="2" type="ORF">HAX54_030442</name>
</gene>
<accession>A0ABS8VAR6</accession>
<dbReference type="EMBL" id="JACEIK010003810">
    <property type="protein sequence ID" value="MCD9643194.1"/>
    <property type="molecule type" value="Genomic_DNA"/>
</dbReference>
<feature type="compositionally biased region" description="Acidic residues" evidence="1">
    <location>
        <begin position="57"/>
        <end position="67"/>
    </location>
</feature>
<keyword evidence="3" id="KW-1185">Reference proteome</keyword>
<protein>
    <submittedName>
        <fullName evidence="2">Uncharacterized protein</fullName>
    </submittedName>
</protein>
<name>A0ABS8VAR6_DATST</name>
<evidence type="ECO:0000256" key="1">
    <source>
        <dbReference type="SAM" id="MobiDB-lite"/>
    </source>
</evidence>
<reference evidence="2 3" key="1">
    <citation type="journal article" date="2021" name="BMC Genomics">
        <title>Datura genome reveals duplications of psychoactive alkaloid biosynthetic genes and high mutation rate following tissue culture.</title>
        <authorList>
            <person name="Rajewski A."/>
            <person name="Carter-House D."/>
            <person name="Stajich J."/>
            <person name="Litt A."/>
        </authorList>
    </citation>
    <scope>NUCLEOTIDE SEQUENCE [LARGE SCALE GENOMIC DNA]</scope>
    <source>
        <strain evidence="2">AR-01</strain>
    </source>
</reference>
<dbReference type="Proteomes" id="UP000823775">
    <property type="component" value="Unassembled WGS sequence"/>
</dbReference>
<evidence type="ECO:0000313" key="3">
    <source>
        <dbReference type="Proteomes" id="UP000823775"/>
    </source>
</evidence>
<feature type="non-terminal residue" evidence="2">
    <location>
        <position position="76"/>
    </location>
</feature>